<dbReference type="AlphaFoldDB" id="A0AAV5H9N5"/>
<reference evidence="2 3" key="1">
    <citation type="journal article" date="2021" name="Commun. Biol.">
        <title>The genome of Shorea leprosula (Dipterocarpaceae) highlights the ecological relevance of drought in aseasonal tropical rainforests.</title>
        <authorList>
            <person name="Ng K.K.S."/>
            <person name="Kobayashi M.J."/>
            <person name="Fawcett J.A."/>
            <person name="Hatakeyama M."/>
            <person name="Paape T."/>
            <person name="Ng C.H."/>
            <person name="Ang C.C."/>
            <person name="Tnah L.H."/>
            <person name="Lee C.T."/>
            <person name="Nishiyama T."/>
            <person name="Sese J."/>
            <person name="O'Brien M.J."/>
            <person name="Copetti D."/>
            <person name="Mohd Noor M.I."/>
            <person name="Ong R.C."/>
            <person name="Putra M."/>
            <person name="Sireger I.Z."/>
            <person name="Indrioko S."/>
            <person name="Kosugi Y."/>
            <person name="Izuno A."/>
            <person name="Isagi Y."/>
            <person name="Lee S.L."/>
            <person name="Shimizu K.K."/>
        </authorList>
    </citation>
    <scope>NUCLEOTIDE SEQUENCE [LARGE SCALE GENOMIC DNA]</scope>
    <source>
        <strain evidence="2">214</strain>
    </source>
</reference>
<gene>
    <name evidence="2" type="ORF">SLEP1_g220</name>
</gene>
<feature type="compositionally biased region" description="Low complexity" evidence="1">
    <location>
        <begin position="51"/>
        <end position="60"/>
    </location>
</feature>
<proteinExistence type="predicted"/>
<accession>A0AAV5H9N5</accession>
<evidence type="ECO:0000313" key="3">
    <source>
        <dbReference type="Proteomes" id="UP001054252"/>
    </source>
</evidence>
<sequence>MASPLLSLASRQDSRIPIISASPSSNPLQSPFQELSPDIAPLLPTPGGAVPTTGSSIPTIPSSPSPPNPDDFSILGPDSAFPPSASFPPSSTAPESSARSLNLAAFVLVLSYYARLIA</sequence>
<dbReference type="Proteomes" id="UP001054252">
    <property type="component" value="Unassembled WGS sequence"/>
</dbReference>
<dbReference type="PANTHER" id="PTHR35725:SF3">
    <property type="entry name" value="CLASSICAL ARABINOGALACTAN PROTEIN 25"/>
    <property type="match status" value="1"/>
</dbReference>
<dbReference type="PANTHER" id="PTHR35725">
    <property type="entry name" value="CLASSICAL ARABINOGALACTAN PROTEIN 26"/>
    <property type="match status" value="1"/>
</dbReference>
<feature type="compositionally biased region" description="Low complexity" evidence="1">
    <location>
        <begin position="77"/>
        <end position="96"/>
    </location>
</feature>
<organism evidence="2 3">
    <name type="scientific">Rubroshorea leprosula</name>
    <dbReference type="NCBI Taxonomy" id="152421"/>
    <lineage>
        <taxon>Eukaryota</taxon>
        <taxon>Viridiplantae</taxon>
        <taxon>Streptophyta</taxon>
        <taxon>Embryophyta</taxon>
        <taxon>Tracheophyta</taxon>
        <taxon>Spermatophyta</taxon>
        <taxon>Magnoliopsida</taxon>
        <taxon>eudicotyledons</taxon>
        <taxon>Gunneridae</taxon>
        <taxon>Pentapetalae</taxon>
        <taxon>rosids</taxon>
        <taxon>malvids</taxon>
        <taxon>Malvales</taxon>
        <taxon>Dipterocarpaceae</taxon>
        <taxon>Rubroshorea</taxon>
    </lineage>
</organism>
<keyword evidence="3" id="KW-1185">Reference proteome</keyword>
<dbReference type="EMBL" id="BPVZ01000001">
    <property type="protein sequence ID" value="GKU85563.1"/>
    <property type="molecule type" value="Genomic_DNA"/>
</dbReference>
<protein>
    <submittedName>
        <fullName evidence="2">Uncharacterized protein</fullName>
    </submittedName>
</protein>
<dbReference type="InterPro" id="IPR039346">
    <property type="entry name" value="AGP25/26"/>
</dbReference>
<feature type="region of interest" description="Disordered" evidence="1">
    <location>
        <begin position="16"/>
        <end position="96"/>
    </location>
</feature>
<name>A0AAV5H9N5_9ROSI</name>
<evidence type="ECO:0000256" key="1">
    <source>
        <dbReference type="SAM" id="MobiDB-lite"/>
    </source>
</evidence>
<comment type="caution">
    <text evidence="2">The sequence shown here is derived from an EMBL/GenBank/DDBJ whole genome shotgun (WGS) entry which is preliminary data.</text>
</comment>
<feature type="compositionally biased region" description="Low complexity" evidence="1">
    <location>
        <begin position="16"/>
        <end position="27"/>
    </location>
</feature>
<evidence type="ECO:0000313" key="2">
    <source>
        <dbReference type="EMBL" id="GKU85563.1"/>
    </source>
</evidence>